<dbReference type="InterPro" id="IPR004378">
    <property type="entry name" value="F420H2_quin_Rdtase"/>
</dbReference>
<gene>
    <name evidence="1" type="ORF">G3I70_15110</name>
</gene>
<comment type="caution">
    <text evidence="1">The sequence shown here is derived from an EMBL/GenBank/DDBJ whole genome shotgun (WGS) entry which is preliminary data.</text>
</comment>
<dbReference type="AlphaFoldDB" id="A0A6L9QE99"/>
<dbReference type="NCBIfam" id="TIGR00026">
    <property type="entry name" value="hi_GC_TIGR00026"/>
    <property type="match status" value="1"/>
</dbReference>
<evidence type="ECO:0000313" key="1">
    <source>
        <dbReference type="EMBL" id="NEA23811.1"/>
    </source>
</evidence>
<evidence type="ECO:0000313" key="2">
    <source>
        <dbReference type="Proteomes" id="UP000475532"/>
    </source>
</evidence>
<dbReference type="RefSeq" id="WP_163056512.1">
    <property type="nucleotide sequence ID" value="NZ_JAAGLI010000378.1"/>
</dbReference>
<dbReference type="GO" id="GO:0016491">
    <property type="term" value="F:oxidoreductase activity"/>
    <property type="evidence" value="ECO:0007669"/>
    <property type="project" value="InterPro"/>
</dbReference>
<dbReference type="EMBL" id="JAAGLI010000378">
    <property type="protein sequence ID" value="NEA23811.1"/>
    <property type="molecule type" value="Genomic_DNA"/>
</dbReference>
<dbReference type="Pfam" id="PF04075">
    <property type="entry name" value="F420H2_quin_red"/>
    <property type="match status" value="1"/>
</dbReference>
<accession>A0A6L9QE99</accession>
<sequence>MPIPNAVARFNRTVTNRVTRPFAGRLPGFAIVHHTGRKSGRHYRTPVNIFPRHDGYIAALTYGPDRDWVRNVIAAGGCELEIRGKTVRVGEPEIVHDPARSDMPPGVRQFLGLIGVTDFLHLAKVTR</sequence>
<organism evidence="1 2">
    <name type="scientific">Actinomadura bangladeshensis</name>
    <dbReference type="NCBI Taxonomy" id="453573"/>
    <lineage>
        <taxon>Bacteria</taxon>
        <taxon>Bacillati</taxon>
        <taxon>Actinomycetota</taxon>
        <taxon>Actinomycetes</taxon>
        <taxon>Streptosporangiales</taxon>
        <taxon>Thermomonosporaceae</taxon>
        <taxon>Actinomadura</taxon>
    </lineage>
</organism>
<name>A0A6L9QE99_9ACTN</name>
<dbReference type="Gene3D" id="2.30.110.10">
    <property type="entry name" value="Electron Transport, Fmn-binding Protein, Chain A"/>
    <property type="match status" value="1"/>
</dbReference>
<proteinExistence type="predicted"/>
<dbReference type="InterPro" id="IPR012349">
    <property type="entry name" value="Split_barrel_FMN-bd"/>
</dbReference>
<protein>
    <submittedName>
        <fullName evidence="1">Nitroreductase family deazaflavin-dependent oxidoreductase</fullName>
    </submittedName>
</protein>
<dbReference type="Proteomes" id="UP000475532">
    <property type="component" value="Unassembled WGS sequence"/>
</dbReference>
<reference evidence="1 2" key="1">
    <citation type="submission" date="2020-01" db="EMBL/GenBank/DDBJ databases">
        <title>Insect and environment-associated Actinomycetes.</title>
        <authorList>
            <person name="Currrie C."/>
            <person name="Chevrette M."/>
            <person name="Carlson C."/>
            <person name="Stubbendieck R."/>
            <person name="Wendt-Pienkowski E."/>
        </authorList>
    </citation>
    <scope>NUCLEOTIDE SEQUENCE [LARGE SCALE GENOMIC DNA]</scope>
    <source>
        <strain evidence="1 2">SID10258</strain>
    </source>
</reference>